<dbReference type="Pfam" id="PF01645">
    <property type="entry name" value="Glu_synthase"/>
    <property type="match status" value="2"/>
</dbReference>
<feature type="domain" description="Glutamate synthase" evidence="4">
    <location>
        <begin position="66"/>
        <end position="323"/>
    </location>
</feature>
<comment type="caution">
    <text evidence="5">The sequence shown here is derived from an EMBL/GenBank/DDBJ whole genome shotgun (WGS) entry which is preliminary data.</text>
</comment>
<dbReference type="EMBL" id="JBHSRF010000060">
    <property type="protein sequence ID" value="MFC6085321.1"/>
    <property type="molecule type" value="Genomic_DNA"/>
</dbReference>
<evidence type="ECO:0000256" key="1">
    <source>
        <dbReference type="ARBA" id="ARBA00009716"/>
    </source>
</evidence>
<evidence type="ECO:0000256" key="2">
    <source>
        <dbReference type="ARBA" id="ARBA00023002"/>
    </source>
</evidence>
<dbReference type="InterPro" id="IPR002932">
    <property type="entry name" value="Glu_synthdom"/>
</dbReference>
<dbReference type="InterPro" id="IPR043578">
    <property type="entry name" value="GltB_archl_type"/>
</dbReference>
<dbReference type="PANTHER" id="PTHR43819">
    <property type="entry name" value="ARCHAEAL-TYPE GLUTAMATE SYNTHASE [NADPH]"/>
    <property type="match status" value="1"/>
</dbReference>
<dbReference type="Proteomes" id="UP001596137">
    <property type="component" value="Unassembled WGS sequence"/>
</dbReference>
<evidence type="ECO:0000313" key="5">
    <source>
        <dbReference type="EMBL" id="MFC6085321.1"/>
    </source>
</evidence>
<dbReference type="PIRSF" id="PIRSF006429">
    <property type="entry name" value="GOGAT_lg_2"/>
    <property type="match status" value="1"/>
</dbReference>
<dbReference type="Gene3D" id="3.20.20.70">
    <property type="entry name" value="Aldolase class I"/>
    <property type="match status" value="1"/>
</dbReference>
<name>A0ABW1NPV9_9ACTN</name>
<accession>A0ABW1NPV9</accession>
<keyword evidence="6" id="KW-1185">Reference proteome</keyword>
<evidence type="ECO:0000313" key="6">
    <source>
        <dbReference type="Proteomes" id="UP001596137"/>
    </source>
</evidence>
<evidence type="ECO:0000256" key="3">
    <source>
        <dbReference type="PIRNR" id="PIRNR006429"/>
    </source>
</evidence>
<dbReference type="CDD" id="cd02808">
    <property type="entry name" value="GltS_FMN"/>
    <property type="match status" value="1"/>
</dbReference>
<feature type="domain" description="Glutamate synthase" evidence="4">
    <location>
        <begin position="346"/>
        <end position="398"/>
    </location>
</feature>
<dbReference type="SUPFAM" id="SSF51395">
    <property type="entry name" value="FMN-linked oxidoreductases"/>
    <property type="match status" value="1"/>
</dbReference>
<organism evidence="5 6">
    <name type="scientific">Sphaerisporangium aureirubrum</name>
    <dbReference type="NCBI Taxonomy" id="1544736"/>
    <lineage>
        <taxon>Bacteria</taxon>
        <taxon>Bacillati</taxon>
        <taxon>Actinomycetota</taxon>
        <taxon>Actinomycetes</taxon>
        <taxon>Streptosporangiales</taxon>
        <taxon>Streptosporangiaceae</taxon>
        <taxon>Sphaerisporangium</taxon>
    </lineage>
</organism>
<reference evidence="6" key="1">
    <citation type="journal article" date="2019" name="Int. J. Syst. Evol. Microbiol.">
        <title>The Global Catalogue of Microorganisms (GCM) 10K type strain sequencing project: providing services to taxonomists for standard genome sequencing and annotation.</title>
        <authorList>
            <consortium name="The Broad Institute Genomics Platform"/>
            <consortium name="The Broad Institute Genome Sequencing Center for Infectious Disease"/>
            <person name="Wu L."/>
            <person name="Ma J."/>
        </authorList>
    </citation>
    <scope>NUCLEOTIDE SEQUENCE [LARGE SCALE GENOMIC DNA]</scope>
    <source>
        <strain evidence="6">JCM 30346</strain>
    </source>
</reference>
<dbReference type="InterPro" id="IPR024188">
    <property type="entry name" value="GltB"/>
</dbReference>
<gene>
    <name evidence="5" type="ORF">ACFP1K_29435</name>
</gene>
<proteinExistence type="inferred from homology"/>
<keyword evidence="2 5" id="KW-0560">Oxidoreductase</keyword>
<dbReference type="PANTHER" id="PTHR43819:SF1">
    <property type="entry name" value="ARCHAEAL-TYPE GLUTAMATE SYNTHASE [NADPH]"/>
    <property type="match status" value="1"/>
</dbReference>
<dbReference type="GO" id="GO:0016491">
    <property type="term" value="F:oxidoreductase activity"/>
    <property type="evidence" value="ECO:0007669"/>
    <property type="project" value="UniProtKB-KW"/>
</dbReference>
<dbReference type="InterPro" id="IPR013785">
    <property type="entry name" value="Aldolase_TIM"/>
</dbReference>
<dbReference type="PIRSF" id="PIRSF500061">
    <property type="entry name" value="GOGAT_lg2_archl"/>
    <property type="match status" value="1"/>
</dbReference>
<protein>
    <submittedName>
        <fullName evidence="5">FMN-binding glutamate synthase family protein</fullName>
        <ecNumber evidence="5">1.4.-.-</ecNumber>
    </submittedName>
</protein>
<sequence length="436" mass="44957">MSHTFSPEVIGEIQERARLGRCEVRGWGARRAVPGFDDLLILTAGLSPTPLEDHRERCDTRTVLGTRNASEPVILDIPITIAGMSFGALSAGAKEALARAATLTGTSATTGEGGLIPEERGAAKTLVYQCLPSRYGFDPDHLRAADAVEIVLGQGASPGAGGVLLGQKVTTPVAYMRDLPEGVDQRSASRHPDWAGADGLRVKIEELREVTGWRIPVYVKIGASRVAPDVRHAVEAGADVIVVDGMQGGTGAAHDVFIEHTGIPTLAALRLAADTLRALSVENEVQLVISGGIRSGADVAKALALGADAVSVGVAALIALGCNSPSDDTGADVSLGYRALGTSPGSCTACHTGGCPVGIATQDDMLADRLDPDFGAERVANYLRSLATEATMLARACGRASVHDLAPDDLVALTVEAAAMARVPLAGTTWIPGVTG</sequence>
<evidence type="ECO:0000259" key="4">
    <source>
        <dbReference type="Pfam" id="PF01645"/>
    </source>
</evidence>
<comment type="similarity">
    <text evidence="1 3">Belongs to the glutamate synthase family.</text>
</comment>
<dbReference type="RefSeq" id="WP_380759334.1">
    <property type="nucleotide sequence ID" value="NZ_JBHSRF010000060.1"/>
</dbReference>
<dbReference type="EC" id="1.4.-.-" evidence="5"/>